<dbReference type="InterPro" id="IPR011055">
    <property type="entry name" value="Dup_hybrid_motif"/>
</dbReference>
<dbReference type="Gene3D" id="2.70.70.10">
    <property type="entry name" value="Glucose Permease (Domain IIA)"/>
    <property type="match status" value="1"/>
</dbReference>
<feature type="signal peptide" evidence="2">
    <location>
        <begin position="1"/>
        <end position="22"/>
    </location>
</feature>
<comment type="caution">
    <text evidence="4">The sequence shown here is derived from an EMBL/GenBank/DDBJ whole genome shotgun (WGS) entry which is preliminary data.</text>
</comment>
<evidence type="ECO:0000313" key="4">
    <source>
        <dbReference type="EMBL" id="RAK50895.1"/>
    </source>
</evidence>
<feature type="domain" description="M23ase beta-sheet core" evidence="3">
    <location>
        <begin position="67"/>
        <end position="185"/>
    </location>
</feature>
<dbReference type="OrthoDB" id="5489603at2"/>
<dbReference type="InterPro" id="IPR016047">
    <property type="entry name" value="M23ase_b-sheet_dom"/>
</dbReference>
<evidence type="ECO:0000259" key="3">
    <source>
        <dbReference type="Pfam" id="PF01551"/>
    </source>
</evidence>
<sequence length="330" mass="34737">MRITHLALFAMLAVGGTALAQAAPQGPRLGFPVACEIGRTCEVQNYVDRDPGPGARDYRCATRTYQGHSGVDIRLLDLPAQKRGVEVLAAAPGRVSRLRNDVADVSVRAAGVASVAGRECGNGLVIDHGGGWETQYCHMAQGSIRVKAGDVVTAGQPLGRVGLSGQTEYPHLHMTVRHQGRTVDPFAPNPASAASCTAQQPMWTPAAAKALTYKAGAILNAGFAGAALTLDQIESGTMTRLAAGAPYMVAYMRAVGLERGDELEVILTAPGGSQLAAGKSKPMDGPKAHWFQMVGKRTPPGGWPSGAYTAETRVWRGGKVVLTRRETTRM</sequence>
<name>A0A328A8S9_9CAUL</name>
<evidence type="ECO:0000313" key="5">
    <source>
        <dbReference type="Proteomes" id="UP000249725"/>
    </source>
</evidence>
<dbReference type="Pfam" id="PF01551">
    <property type="entry name" value="Peptidase_M23"/>
    <property type="match status" value="1"/>
</dbReference>
<dbReference type="GO" id="GO:0004222">
    <property type="term" value="F:metalloendopeptidase activity"/>
    <property type="evidence" value="ECO:0007669"/>
    <property type="project" value="TreeGrafter"/>
</dbReference>
<keyword evidence="1 2" id="KW-0732">Signal</keyword>
<dbReference type="SUPFAM" id="SSF51261">
    <property type="entry name" value="Duplicated hybrid motif"/>
    <property type="match status" value="1"/>
</dbReference>
<gene>
    <name evidence="4" type="ORF">DJ018_17140</name>
</gene>
<dbReference type="CDD" id="cd12797">
    <property type="entry name" value="M23_peptidase"/>
    <property type="match status" value="1"/>
</dbReference>
<proteinExistence type="predicted"/>
<dbReference type="AlphaFoldDB" id="A0A328A8S9"/>
<dbReference type="InterPro" id="IPR050570">
    <property type="entry name" value="Cell_wall_metabolism_enzyme"/>
</dbReference>
<organism evidence="4 5">
    <name type="scientific">Phenylobacterium deserti</name>
    <dbReference type="NCBI Taxonomy" id="1914756"/>
    <lineage>
        <taxon>Bacteria</taxon>
        <taxon>Pseudomonadati</taxon>
        <taxon>Pseudomonadota</taxon>
        <taxon>Alphaproteobacteria</taxon>
        <taxon>Caulobacterales</taxon>
        <taxon>Caulobacteraceae</taxon>
        <taxon>Phenylobacterium</taxon>
    </lineage>
</organism>
<dbReference type="PANTHER" id="PTHR21666">
    <property type="entry name" value="PEPTIDASE-RELATED"/>
    <property type="match status" value="1"/>
</dbReference>
<dbReference type="EMBL" id="QFYR01000005">
    <property type="protein sequence ID" value="RAK50895.1"/>
    <property type="molecule type" value="Genomic_DNA"/>
</dbReference>
<evidence type="ECO:0000256" key="2">
    <source>
        <dbReference type="SAM" id="SignalP"/>
    </source>
</evidence>
<evidence type="ECO:0000256" key="1">
    <source>
        <dbReference type="ARBA" id="ARBA00022729"/>
    </source>
</evidence>
<feature type="chain" id="PRO_5016263436" evidence="2">
    <location>
        <begin position="23"/>
        <end position="330"/>
    </location>
</feature>
<keyword evidence="5" id="KW-1185">Reference proteome</keyword>
<protein>
    <submittedName>
        <fullName evidence="4">M23 family peptidase</fullName>
    </submittedName>
</protein>
<dbReference type="PANTHER" id="PTHR21666:SF289">
    <property type="entry name" value="L-ALA--D-GLU ENDOPEPTIDASE"/>
    <property type="match status" value="1"/>
</dbReference>
<reference evidence="5" key="1">
    <citation type="submission" date="2018-05" db="EMBL/GenBank/DDBJ databases">
        <authorList>
            <person name="Li X."/>
        </authorList>
    </citation>
    <scope>NUCLEOTIDE SEQUENCE [LARGE SCALE GENOMIC DNA]</scope>
    <source>
        <strain evidence="5">YIM 73061</strain>
    </source>
</reference>
<dbReference type="Proteomes" id="UP000249725">
    <property type="component" value="Unassembled WGS sequence"/>
</dbReference>
<dbReference type="RefSeq" id="WP_111516205.1">
    <property type="nucleotide sequence ID" value="NZ_QFYR01000005.1"/>
</dbReference>
<accession>A0A328A8S9</accession>